<gene>
    <name evidence="4" type="ORF">ACD_80C00131G0022</name>
</gene>
<dbReference type="Gene3D" id="2.30.22.10">
    <property type="entry name" value="Head domain of nucleotide exchange factor GrpE"/>
    <property type="match status" value="1"/>
</dbReference>
<proteinExistence type="inferred from homology"/>
<evidence type="ECO:0000256" key="1">
    <source>
        <dbReference type="ARBA" id="ARBA00009054"/>
    </source>
</evidence>
<keyword evidence="2" id="KW-0143">Chaperone</keyword>
<dbReference type="Pfam" id="PF01025">
    <property type="entry name" value="GrpE"/>
    <property type="match status" value="1"/>
</dbReference>
<dbReference type="Gene3D" id="3.90.20.20">
    <property type="match status" value="1"/>
</dbReference>
<dbReference type="GO" id="GO:0051087">
    <property type="term" value="F:protein-folding chaperone binding"/>
    <property type="evidence" value="ECO:0007669"/>
    <property type="project" value="InterPro"/>
</dbReference>
<feature type="region of interest" description="Disordered" evidence="3">
    <location>
        <begin position="1"/>
        <end position="24"/>
    </location>
</feature>
<dbReference type="InterPro" id="IPR013805">
    <property type="entry name" value="GrpE_CC"/>
</dbReference>
<sequence length="192" mass="22791">MKKEEKKEKDTLEQKLEEAQQGQDDKKYLELENKIAQLEKEKKELEEITKRSQYEYVNLKMDFDRYQRQIKESSESMQIESLLSVVKKFLPFIEDLRKSLENITDEHQEDPLTKWVQMVYNKFLKTLENLHIHSIESLGLAPDSFLHEPVSVQPVEDEALKGNIIKEFERGFAYEKGDDKRVIIASKVIVWQ</sequence>
<reference evidence="4" key="1">
    <citation type="journal article" date="2012" name="Science">
        <title>Fermentation, hydrogen, and sulfur metabolism in multiple uncultivated bacterial phyla.</title>
        <authorList>
            <person name="Wrighton K.C."/>
            <person name="Thomas B.C."/>
            <person name="Sharon I."/>
            <person name="Miller C.S."/>
            <person name="Castelle C.J."/>
            <person name="VerBerkmoes N.C."/>
            <person name="Wilkins M.J."/>
            <person name="Hettich R.L."/>
            <person name="Lipton M.S."/>
            <person name="Williams K.H."/>
            <person name="Long P.E."/>
            <person name="Banfield J.F."/>
        </authorList>
    </citation>
    <scope>NUCLEOTIDE SEQUENCE [LARGE SCALE GENOMIC DNA]</scope>
</reference>
<dbReference type="InterPro" id="IPR000740">
    <property type="entry name" value="GrpE"/>
</dbReference>
<evidence type="ECO:0000313" key="4">
    <source>
        <dbReference type="EMBL" id="EKD25019.1"/>
    </source>
</evidence>
<dbReference type="InterPro" id="IPR009012">
    <property type="entry name" value="GrpE_head"/>
</dbReference>
<comment type="caution">
    <text evidence="4">The sequence shown here is derived from an EMBL/GenBank/DDBJ whole genome shotgun (WGS) entry which is preliminary data.</text>
</comment>
<dbReference type="EMBL" id="AMFJ01036138">
    <property type="protein sequence ID" value="EKD25019.1"/>
    <property type="molecule type" value="Genomic_DNA"/>
</dbReference>
<dbReference type="GO" id="GO:0042803">
    <property type="term" value="F:protein homodimerization activity"/>
    <property type="evidence" value="ECO:0007669"/>
    <property type="project" value="InterPro"/>
</dbReference>
<dbReference type="SUPFAM" id="SSF58014">
    <property type="entry name" value="Coiled-coil domain of nucleotide exchange factor GrpE"/>
    <property type="match status" value="1"/>
</dbReference>
<protein>
    <submittedName>
        <fullName evidence="4">Co-chaperone GrpE</fullName>
    </submittedName>
</protein>
<comment type="similarity">
    <text evidence="1">Belongs to the GrpE family.</text>
</comment>
<organism evidence="4">
    <name type="scientific">uncultured bacterium</name>
    <name type="common">gcode 4</name>
    <dbReference type="NCBI Taxonomy" id="1234023"/>
    <lineage>
        <taxon>Bacteria</taxon>
        <taxon>environmental samples</taxon>
    </lineage>
</organism>
<dbReference type="GO" id="GO:0000774">
    <property type="term" value="F:adenyl-nucleotide exchange factor activity"/>
    <property type="evidence" value="ECO:0007669"/>
    <property type="project" value="InterPro"/>
</dbReference>
<name>K1YI30_9BACT</name>
<evidence type="ECO:0000256" key="3">
    <source>
        <dbReference type="SAM" id="MobiDB-lite"/>
    </source>
</evidence>
<dbReference type="AlphaFoldDB" id="K1YI30"/>
<evidence type="ECO:0000256" key="2">
    <source>
        <dbReference type="ARBA" id="ARBA00023186"/>
    </source>
</evidence>
<dbReference type="GO" id="GO:0006457">
    <property type="term" value="P:protein folding"/>
    <property type="evidence" value="ECO:0007669"/>
    <property type="project" value="InterPro"/>
</dbReference>
<accession>K1YI30</accession>